<dbReference type="CDD" id="cd13643">
    <property type="entry name" value="PBP2_BCP_2"/>
    <property type="match status" value="1"/>
</dbReference>
<organism evidence="1 2">
    <name type="scientific">Piscirickettsia salmonis</name>
    <dbReference type="NCBI Taxonomy" id="1238"/>
    <lineage>
        <taxon>Bacteria</taxon>
        <taxon>Pseudomonadati</taxon>
        <taxon>Pseudomonadota</taxon>
        <taxon>Gammaproteobacteria</taxon>
        <taxon>Thiotrichales</taxon>
        <taxon>Piscirickettsiaceae</taxon>
        <taxon>Piscirickettsia</taxon>
    </lineage>
</organism>
<dbReference type="Proteomes" id="UP000029558">
    <property type="component" value="Chromosome"/>
</dbReference>
<dbReference type="EMBL" id="CP012508">
    <property type="protein sequence ID" value="ALB22898.1"/>
    <property type="molecule type" value="Genomic_DNA"/>
</dbReference>
<dbReference type="Gene3D" id="3.40.190.100">
    <property type="entry name" value="Glycine betaine-binding periplasmic protein, domain 2"/>
    <property type="match status" value="1"/>
</dbReference>
<sequence length="323" mass="37312">MLKNKLTVLTLSIWATCFCGNVVAQTETSTNKNTKITRILVNDWTSQIVLSKIVAHILTSMNYQVTFVQSTSNRQWYKLKSNLADIQVEVWQGTMADKYNQLIKSGDIVDAGNHAAKTREDWWYPEYVEKQCPGLPDWKALRKCYKIFATPKTAPKGMYLGGPWEKPDRARIRALNMNFKVIQVKNGDALWIELEKAVKQKRPIVLFNWTPNWIESKYKGKFIEFPHYSAECENNPKWGLNSKFPWDCGNPKDGWLKKIARSQFQKEQPCAFELLKNINFTNTMIANITAAVDADKMSYDEAAQDWLNQNKALWHSWIPSSCN</sequence>
<dbReference type="RefSeq" id="WP_027243181.1">
    <property type="nucleotide sequence ID" value="NZ_CP012508.1"/>
</dbReference>
<dbReference type="InterPro" id="IPR007210">
    <property type="entry name" value="ABC_Gly_betaine_transp_sub-bd"/>
</dbReference>
<name>A0A1L6THA4_PISSA</name>
<dbReference type="GO" id="GO:0043190">
    <property type="term" value="C:ATP-binding cassette (ABC) transporter complex"/>
    <property type="evidence" value="ECO:0007669"/>
    <property type="project" value="InterPro"/>
</dbReference>
<dbReference type="OrthoDB" id="9786266at2"/>
<dbReference type="AlphaFoldDB" id="A0A1L6THA4"/>
<dbReference type="Gene3D" id="3.40.190.10">
    <property type="entry name" value="Periplasmic binding protein-like II"/>
    <property type="match status" value="1"/>
</dbReference>
<proteinExistence type="predicted"/>
<gene>
    <name evidence="1" type="ORF">KU39_1718</name>
</gene>
<protein>
    <submittedName>
        <fullName evidence="1">Glycine/betaine ABC transporter substrate-binding protein</fullName>
    </submittedName>
</protein>
<evidence type="ECO:0000313" key="1">
    <source>
        <dbReference type="EMBL" id="ALB22898.1"/>
    </source>
</evidence>
<dbReference type="Gene3D" id="3.10.105.10">
    <property type="entry name" value="Dipeptide-binding Protein, Domain 3"/>
    <property type="match status" value="1"/>
</dbReference>
<accession>A0A1L6THA4</accession>
<dbReference type="SUPFAM" id="SSF53850">
    <property type="entry name" value="Periplasmic binding protein-like II"/>
    <property type="match status" value="1"/>
</dbReference>
<reference evidence="1 2" key="1">
    <citation type="journal article" date="2014" name="Genome Announc.">
        <title>Comparative Genome Analysis of Two Isolates of the Fish Pathogen Piscirickettsia salmonis from Different Hosts Reveals Major Differences in Virulence-Associated Secretion Systems.</title>
        <authorList>
            <person name="Bohle H."/>
            <person name="Henriquez P."/>
            <person name="Grothusen H."/>
            <person name="Navas E."/>
            <person name="Sandoval A."/>
            <person name="Bustamante F."/>
            <person name="Bustos P."/>
            <person name="Mancilla M."/>
        </authorList>
    </citation>
    <scope>NUCLEOTIDE SEQUENCE [LARGE SCALE GENOMIC DNA]</scope>
    <source>
        <strain evidence="2">B1-32597</strain>
    </source>
</reference>
<dbReference type="Pfam" id="PF04069">
    <property type="entry name" value="OpuAC"/>
    <property type="match status" value="1"/>
</dbReference>
<dbReference type="GO" id="GO:0022857">
    <property type="term" value="F:transmembrane transporter activity"/>
    <property type="evidence" value="ECO:0007669"/>
    <property type="project" value="InterPro"/>
</dbReference>
<evidence type="ECO:0000313" key="2">
    <source>
        <dbReference type="Proteomes" id="UP000029558"/>
    </source>
</evidence>